<feature type="transmembrane region" description="Helical" evidence="5">
    <location>
        <begin position="141"/>
        <end position="161"/>
    </location>
</feature>
<comment type="caution">
    <text evidence="7">The sequence shown here is derived from an EMBL/GenBank/DDBJ whole genome shotgun (WGS) entry which is preliminary data.</text>
</comment>
<feature type="compositionally biased region" description="Polar residues" evidence="4">
    <location>
        <begin position="559"/>
        <end position="569"/>
    </location>
</feature>
<dbReference type="Gene3D" id="1.10.510.10">
    <property type="entry name" value="Transferase(Phosphotransferase) domain 1"/>
    <property type="match status" value="1"/>
</dbReference>
<feature type="domain" description="Protein kinase" evidence="6">
    <location>
        <begin position="235"/>
        <end position="508"/>
    </location>
</feature>
<feature type="region of interest" description="Disordered" evidence="4">
    <location>
        <begin position="548"/>
        <end position="569"/>
    </location>
</feature>
<dbReference type="Pfam" id="PF07714">
    <property type="entry name" value="PK_Tyr_Ser-Thr"/>
    <property type="match status" value="1"/>
</dbReference>
<dbReference type="AlphaFoldDB" id="A0AAV7UEA3"/>
<dbReference type="PROSITE" id="PS50011">
    <property type="entry name" value="PROTEIN_KINASE_DOM"/>
    <property type="match status" value="1"/>
</dbReference>
<evidence type="ECO:0000313" key="7">
    <source>
        <dbReference type="EMBL" id="KAJ1186339.1"/>
    </source>
</evidence>
<dbReference type="GO" id="GO:0019838">
    <property type="term" value="F:growth factor binding"/>
    <property type="evidence" value="ECO:0007669"/>
    <property type="project" value="TreeGrafter"/>
</dbReference>
<dbReference type="SMART" id="SM00219">
    <property type="entry name" value="TyrKc"/>
    <property type="match status" value="1"/>
</dbReference>
<sequence length="569" mass="64812">MKIRSGQGSAAVTSIVDRENRSQISSLKHQRILPIPVPGEPVTCTHTHLCISICHQGVKASTFVLPAGCDTEGLKCSRLSEVLCDIWNWTGMAHRSSTTNRTTRAITTAAVSHTARKDTRTSATAATKVVGEHFSDLSLQWLFFLLPLGMIISILITLTLWKRCSQQAQSSQWMQDRRLQEQDTEVQSQTKMETLVLPKHENPSRLQPLSEMRSSMRNWRRNRSLQSHLHIVQDMTMLEMIKDGKHGRFYRARLNHGSCKGHKLVTCKVFREGVSTHRLESEALILRKVGYHKHILQLLDCNTSLEPYMLILENVSHGTLKHFVHANRSQLINSENLQTQLTIAAYHLALAMEHIASRMVLHRDLALRNIVVSSFPYECKLTEFGLARDLSNNQSTSKDLKFEVPLRWYPPEYFRDRTYYFPSEVWSFGILLWELETLGCSPYPELESPEEVVLFVCSGQMMTKPNGCREDIFKIMEQCWADRPCERPTFGAIAKSLEGMVGEDADYLQLEKYVAWTRRQSLQPCPDAAKPRVNKCVMWDMQNSVEAEVGTVESEDSPPAQSCHSVPVN</sequence>
<dbReference type="SUPFAM" id="SSF56112">
    <property type="entry name" value="Protein kinase-like (PK-like)"/>
    <property type="match status" value="1"/>
</dbReference>
<dbReference type="InterPro" id="IPR008266">
    <property type="entry name" value="Tyr_kinase_AS"/>
</dbReference>
<keyword evidence="1" id="KW-0547">Nucleotide-binding</keyword>
<dbReference type="GO" id="GO:0030335">
    <property type="term" value="P:positive regulation of cell migration"/>
    <property type="evidence" value="ECO:0007669"/>
    <property type="project" value="TreeGrafter"/>
</dbReference>
<dbReference type="GO" id="GO:0043235">
    <property type="term" value="C:receptor complex"/>
    <property type="evidence" value="ECO:0007669"/>
    <property type="project" value="TreeGrafter"/>
</dbReference>
<gene>
    <name evidence="7" type="ORF">NDU88_003121</name>
</gene>
<keyword evidence="5" id="KW-1133">Transmembrane helix</keyword>
<organism evidence="7 8">
    <name type="scientific">Pleurodeles waltl</name>
    <name type="common">Iberian ribbed newt</name>
    <dbReference type="NCBI Taxonomy" id="8319"/>
    <lineage>
        <taxon>Eukaryota</taxon>
        <taxon>Metazoa</taxon>
        <taxon>Chordata</taxon>
        <taxon>Craniata</taxon>
        <taxon>Vertebrata</taxon>
        <taxon>Euteleostomi</taxon>
        <taxon>Amphibia</taxon>
        <taxon>Batrachia</taxon>
        <taxon>Caudata</taxon>
        <taxon>Salamandroidea</taxon>
        <taxon>Salamandridae</taxon>
        <taxon>Pleurodelinae</taxon>
        <taxon>Pleurodeles</taxon>
    </lineage>
</organism>
<dbReference type="PANTHER" id="PTHR24416">
    <property type="entry name" value="TYROSINE-PROTEIN KINASE RECEPTOR"/>
    <property type="match status" value="1"/>
</dbReference>
<keyword evidence="5" id="KW-0812">Transmembrane</keyword>
<evidence type="ECO:0000256" key="2">
    <source>
        <dbReference type="ARBA" id="ARBA00022840"/>
    </source>
</evidence>
<dbReference type="PANTHER" id="PTHR24416:SF552">
    <property type="entry name" value="RECEPTOR PROTEIN-TYROSINE KINASE"/>
    <property type="match status" value="1"/>
</dbReference>
<dbReference type="InterPro" id="IPR050122">
    <property type="entry name" value="RTK"/>
</dbReference>
<evidence type="ECO:0000256" key="3">
    <source>
        <dbReference type="ARBA" id="ARBA00023170"/>
    </source>
</evidence>
<dbReference type="GO" id="GO:0001525">
    <property type="term" value="P:angiogenesis"/>
    <property type="evidence" value="ECO:0007669"/>
    <property type="project" value="TreeGrafter"/>
</dbReference>
<dbReference type="PROSITE" id="PS00109">
    <property type="entry name" value="PROTEIN_KINASE_TYR"/>
    <property type="match status" value="1"/>
</dbReference>
<keyword evidence="5" id="KW-0472">Membrane</keyword>
<keyword evidence="3" id="KW-0675">Receptor</keyword>
<proteinExistence type="predicted"/>
<dbReference type="GO" id="GO:0005524">
    <property type="term" value="F:ATP binding"/>
    <property type="evidence" value="ECO:0007669"/>
    <property type="project" value="UniProtKB-KW"/>
</dbReference>
<dbReference type="EMBL" id="JANPWB010000005">
    <property type="protein sequence ID" value="KAJ1186339.1"/>
    <property type="molecule type" value="Genomic_DNA"/>
</dbReference>
<dbReference type="GO" id="GO:0005886">
    <property type="term" value="C:plasma membrane"/>
    <property type="evidence" value="ECO:0007669"/>
    <property type="project" value="TreeGrafter"/>
</dbReference>
<evidence type="ECO:0000313" key="8">
    <source>
        <dbReference type="Proteomes" id="UP001066276"/>
    </source>
</evidence>
<dbReference type="GO" id="GO:0045766">
    <property type="term" value="P:positive regulation of angiogenesis"/>
    <property type="evidence" value="ECO:0007669"/>
    <property type="project" value="TreeGrafter"/>
</dbReference>
<evidence type="ECO:0000256" key="4">
    <source>
        <dbReference type="SAM" id="MobiDB-lite"/>
    </source>
</evidence>
<dbReference type="InterPro" id="IPR000719">
    <property type="entry name" value="Prot_kinase_dom"/>
</dbReference>
<evidence type="ECO:0000256" key="5">
    <source>
        <dbReference type="SAM" id="Phobius"/>
    </source>
</evidence>
<dbReference type="InterPro" id="IPR001245">
    <property type="entry name" value="Ser-Thr/Tyr_kinase_cat_dom"/>
</dbReference>
<evidence type="ECO:0000256" key="1">
    <source>
        <dbReference type="ARBA" id="ARBA00022741"/>
    </source>
</evidence>
<reference evidence="7" key="1">
    <citation type="journal article" date="2022" name="bioRxiv">
        <title>Sequencing and chromosome-scale assembly of the giantPleurodeles waltlgenome.</title>
        <authorList>
            <person name="Brown T."/>
            <person name="Elewa A."/>
            <person name="Iarovenko S."/>
            <person name="Subramanian E."/>
            <person name="Araus A.J."/>
            <person name="Petzold A."/>
            <person name="Susuki M."/>
            <person name="Suzuki K.-i.T."/>
            <person name="Hayashi T."/>
            <person name="Toyoda A."/>
            <person name="Oliveira C."/>
            <person name="Osipova E."/>
            <person name="Leigh N.D."/>
            <person name="Simon A."/>
            <person name="Yun M.H."/>
        </authorList>
    </citation>
    <scope>NUCLEOTIDE SEQUENCE</scope>
    <source>
        <strain evidence="7">20211129_DDA</strain>
        <tissue evidence="7">Liver</tissue>
    </source>
</reference>
<evidence type="ECO:0000259" key="6">
    <source>
        <dbReference type="PROSITE" id="PS50011"/>
    </source>
</evidence>
<dbReference type="GO" id="GO:0005021">
    <property type="term" value="F:vascular endothelial growth factor receptor activity"/>
    <property type="evidence" value="ECO:0007669"/>
    <property type="project" value="TreeGrafter"/>
</dbReference>
<keyword evidence="2" id="KW-0067">ATP-binding</keyword>
<dbReference type="Proteomes" id="UP001066276">
    <property type="component" value="Chromosome 3_1"/>
</dbReference>
<dbReference type="InterPro" id="IPR020635">
    <property type="entry name" value="Tyr_kinase_cat_dom"/>
</dbReference>
<dbReference type="PRINTS" id="PR00109">
    <property type="entry name" value="TYRKINASE"/>
</dbReference>
<dbReference type="GO" id="GO:0045446">
    <property type="term" value="P:endothelial cell differentiation"/>
    <property type="evidence" value="ECO:0007669"/>
    <property type="project" value="TreeGrafter"/>
</dbReference>
<keyword evidence="8" id="KW-1185">Reference proteome</keyword>
<dbReference type="GO" id="GO:0043408">
    <property type="term" value="P:regulation of MAPK cascade"/>
    <property type="evidence" value="ECO:0007669"/>
    <property type="project" value="TreeGrafter"/>
</dbReference>
<accession>A0AAV7UEA3</accession>
<dbReference type="InterPro" id="IPR011009">
    <property type="entry name" value="Kinase-like_dom_sf"/>
</dbReference>
<name>A0AAV7UEA3_PLEWA</name>
<protein>
    <recommendedName>
        <fullName evidence="6">Protein kinase domain-containing protein</fullName>
    </recommendedName>
</protein>
<dbReference type="GO" id="GO:0016477">
    <property type="term" value="P:cell migration"/>
    <property type="evidence" value="ECO:0007669"/>
    <property type="project" value="TreeGrafter"/>
</dbReference>